<organism evidence="4 5">
    <name type="scientific">Tanacetum coccineum</name>
    <dbReference type="NCBI Taxonomy" id="301880"/>
    <lineage>
        <taxon>Eukaryota</taxon>
        <taxon>Viridiplantae</taxon>
        <taxon>Streptophyta</taxon>
        <taxon>Embryophyta</taxon>
        <taxon>Tracheophyta</taxon>
        <taxon>Spermatophyta</taxon>
        <taxon>Magnoliopsida</taxon>
        <taxon>eudicotyledons</taxon>
        <taxon>Gunneridae</taxon>
        <taxon>Pentapetalae</taxon>
        <taxon>asterids</taxon>
        <taxon>campanulids</taxon>
        <taxon>Asterales</taxon>
        <taxon>Asteraceae</taxon>
        <taxon>Asteroideae</taxon>
        <taxon>Anthemideae</taxon>
        <taxon>Anthemidinae</taxon>
        <taxon>Tanacetum</taxon>
    </lineage>
</organism>
<evidence type="ECO:0000259" key="3">
    <source>
        <dbReference type="Pfam" id="PF25597"/>
    </source>
</evidence>
<feature type="compositionally biased region" description="Basic and acidic residues" evidence="1">
    <location>
        <begin position="178"/>
        <end position="193"/>
    </location>
</feature>
<evidence type="ECO:0000313" key="5">
    <source>
        <dbReference type="Proteomes" id="UP001151760"/>
    </source>
</evidence>
<dbReference type="Pfam" id="PF25597">
    <property type="entry name" value="SH3_retrovirus"/>
    <property type="match status" value="1"/>
</dbReference>
<sequence length="776" mass="88566">MTLIEAARTMLADSKLPTTFWEEAVSTACFVQNRVLIVKPYNKTPYELFRGFKTSYSFMKHLGCHVLPFSMLGKFDGKSDEGFFVGYSLSSKAFRVYNIRTRKVQENLHIGFLENKPMIEGNGPKWLFDLDSLTQFRLYQDRSKIALYMPIWKDASYFGDASPRSIADAQIQDKDGLHDENDATEKSHDDSSLKDNGTADHQVNSARPDLNAGSREVSTVVPEVNTTTPEDLVVPTTPHIRIHKDHPIDHVIGNVQSSIQTRRMTTSYSELGFLSAIYEGKTHQDLHTCLFACFLSQEEPKRVSKALSHRAIGTKWVYKNKKDERGIVIRNKARLVAQGHTQEEGIDYDEVFAHVARIEAIRIFLAYASYMGFMVYQIDVKSAFMYGQIEEEVYVCQPLGFEDPDHPDKVYKVVKALYGLHQAPRAWYDTLATYLLCNGFQRGKIDQTLFIKRQKGHILLVQIYVDDIIFGSTKKELCDEFEKLMKDKLQMSSIRELTFFLGLQVQQKKKGIFISQDKYVHEILRKFNYTNVKSASTPTDLEKPLVQDGDVAEVDEHLYRSMVGSLMYLTASRSDIMFAFCACARFQVSPKTSYLLAVNRIFRYLKGKPSLGLWYSKDSSLELVAYTDNDYAGATQDRKSTTGGCQFLGNRLISWQCKKQTVVATSTTEAEYVAAANCCGQVLWIQNQLLDYGYNFMNTIIYIDNNSTICIIENPVQHSKTKHIEIRHHFIRDCNAKKLIQMAKIDTEYNIADLLTKGFDAGRFQYLVLSIGMLNP</sequence>
<dbReference type="PANTHER" id="PTHR11439">
    <property type="entry name" value="GAG-POL-RELATED RETROTRANSPOSON"/>
    <property type="match status" value="1"/>
</dbReference>
<proteinExistence type="predicted"/>
<dbReference type="EMBL" id="BQNB010010034">
    <property type="protein sequence ID" value="GJS71828.1"/>
    <property type="molecule type" value="Genomic_DNA"/>
</dbReference>
<protein>
    <submittedName>
        <fullName evidence="4">Ribonuclease H-like domain-containing protein</fullName>
    </submittedName>
</protein>
<evidence type="ECO:0000259" key="2">
    <source>
        <dbReference type="Pfam" id="PF07727"/>
    </source>
</evidence>
<dbReference type="CDD" id="cd09272">
    <property type="entry name" value="RNase_HI_RT_Ty1"/>
    <property type="match status" value="1"/>
</dbReference>
<evidence type="ECO:0000313" key="4">
    <source>
        <dbReference type="EMBL" id="GJS71828.1"/>
    </source>
</evidence>
<reference evidence="4" key="1">
    <citation type="journal article" date="2022" name="Int. J. Mol. Sci.">
        <title>Draft Genome of Tanacetum Coccineum: Genomic Comparison of Closely Related Tanacetum-Family Plants.</title>
        <authorList>
            <person name="Yamashiro T."/>
            <person name="Shiraishi A."/>
            <person name="Nakayama K."/>
            <person name="Satake H."/>
        </authorList>
    </citation>
    <scope>NUCLEOTIDE SEQUENCE</scope>
</reference>
<accession>A0ABQ4Y403</accession>
<keyword evidence="5" id="KW-1185">Reference proteome</keyword>
<name>A0ABQ4Y403_9ASTR</name>
<gene>
    <name evidence="4" type="ORF">Tco_0704669</name>
</gene>
<feature type="region of interest" description="Disordered" evidence="1">
    <location>
        <begin position="178"/>
        <end position="222"/>
    </location>
</feature>
<dbReference type="Proteomes" id="UP001151760">
    <property type="component" value="Unassembled WGS sequence"/>
</dbReference>
<dbReference type="InterPro" id="IPR043502">
    <property type="entry name" value="DNA/RNA_pol_sf"/>
</dbReference>
<reference evidence="4" key="2">
    <citation type="submission" date="2022-01" db="EMBL/GenBank/DDBJ databases">
        <authorList>
            <person name="Yamashiro T."/>
            <person name="Shiraishi A."/>
            <person name="Satake H."/>
            <person name="Nakayama K."/>
        </authorList>
    </citation>
    <scope>NUCLEOTIDE SEQUENCE</scope>
</reference>
<dbReference type="Pfam" id="PF07727">
    <property type="entry name" value="RVT_2"/>
    <property type="match status" value="1"/>
</dbReference>
<evidence type="ECO:0000256" key="1">
    <source>
        <dbReference type="SAM" id="MobiDB-lite"/>
    </source>
</evidence>
<dbReference type="SUPFAM" id="SSF56672">
    <property type="entry name" value="DNA/RNA polymerases"/>
    <property type="match status" value="1"/>
</dbReference>
<feature type="domain" description="Retroviral polymerase SH3-like" evidence="3">
    <location>
        <begin position="71"/>
        <end position="116"/>
    </location>
</feature>
<dbReference type="InterPro" id="IPR013103">
    <property type="entry name" value="RVT_2"/>
</dbReference>
<dbReference type="PANTHER" id="PTHR11439:SF495">
    <property type="entry name" value="REVERSE TRANSCRIPTASE, RNA-DEPENDENT DNA POLYMERASE-RELATED"/>
    <property type="match status" value="1"/>
</dbReference>
<feature type="domain" description="Reverse transcriptase Ty1/copia-type" evidence="2">
    <location>
        <begin position="303"/>
        <end position="539"/>
    </location>
</feature>
<comment type="caution">
    <text evidence="4">The sequence shown here is derived from an EMBL/GenBank/DDBJ whole genome shotgun (WGS) entry which is preliminary data.</text>
</comment>
<dbReference type="InterPro" id="IPR057670">
    <property type="entry name" value="SH3_retrovirus"/>
</dbReference>